<sequence>MRALVWNCQGAGSPLTVPHLKEVNRLLSPSIIFLSETKNRKKYMEIVKNILRFENSFIVEAMNKTGGMTILWNNEVKISEVQASAFTIEAKVENEEKRESWWFVGVYASCDSQIRKGQWEVINRRKSGWGDKWIIMGDFNDITSNEEKWGGRVRDAKSFQDFRDFINDNQLMDIGYEGKPWTWCNNWYGTGEVKERLDRGLCTVDWSQCYADANCTHIESHASDHSMLVLNTQKDRKNRKKRFQFDKRWIQQEDVEGVVKKAWSIHCEGTRWFKVKQKIRNCTVELLKWSSSKKGNSLEKIKWCKKQIDDIKTSTTENKKQQVQEMKWQLKKAYEDEEAYWNQKSRLRWLKEGDKNTQFFHATVKGRRKRNKIQNLRMANGEWTANEDELGKEVANYYKDLFKSSATGELEVILDGIPVTITEQINKELTKKVDENEIKSAFFSMDPNKAPGSDGMSPLFFQKFWSIIKKDLVNAIQGFFHHGVILKAINHTVISLIPKIDCPIEINQYRPISLCQVVYKALAKILANRLKPFLSRCISKSQSAFVPGRQILDNIILSHELMHYLKNKRQGRVGSMAVKLDMSKAYDRVEWSFLKAIMEKMGFCSTWVGWITACISSVTYSFNINGEQKEFVTPTRGIRQGDPLSPYLFLLCSEGLSNLLQKAKVEKELTGVKISRGEPAITHLFFADDSLVFCNANKQEAGKLMMILKQYEEATGQLISKEKSSVYFSKNTMQSVRSEVCQAMGSIKQVGQGKYLGLPMIITRSKEQVFGFIRNSVDKKLQGWKNKLLSQGGKEIMLKAVAMAMPTYTMSCFKLHTKLCRELSSKMADYWWGDNDGKKKIHWIGWKKMAAKRSKGGLGFKDLQLFNKALLAKQVWKLITQPNLLVSKVLKEKYYPKLSVSIARCLKMHRGSGGAYLGNNRWNRVLIFRTFNHQDAVRILSIPISVTGIEDSYYWVHSQNGQYTVQSVYKAWVKKKEMEGSGRRDEAGTSLDGTISQIWRSLWKQNVCQKMKIFIWKCLHGGLPVREVIYLRTRQGTPICAGCGANEETIEHMLLQCHKVKEIWKMAPVKWDGIEHLSNYFTKWWSAIHEAQVSRGGQDQVNLTINILWQIWKARNNREFNHKEKEPFKIIEKALKEWTEFEEANKRKDDGKSTLETEEQQMTDQEQMECHTGLLLKIHTYQSKDQPTVGIGISVTDYMGQLQAVWALTERTSGDLLQDQAATVRLALLKAGNQGWRNIHVELDNRKLVDAIKKPSHNNHPMATLLEDIRSICNLFQKCSISFAISRKVECIKLSLHALNIWIDEGWVNPNLRC</sequence>
<evidence type="ECO:0000313" key="3">
    <source>
        <dbReference type="RefSeq" id="XP_071905680.1"/>
    </source>
</evidence>
<gene>
    <name evidence="3" type="primary">LOC140006906</name>
</gene>
<protein>
    <recommendedName>
        <fullName evidence="1">Reverse transcriptase domain-containing protein</fullName>
    </recommendedName>
</protein>
<dbReference type="PROSITE" id="PS50878">
    <property type="entry name" value="RT_POL"/>
    <property type="match status" value="1"/>
</dbReference>
<dbReference type="Proteomes" id="UP001652660">
    <property type="component" value="Chromosome 5e"/>
</dbReference>
<dbReference type="Gene3D" id="3.60.10.10">
    <property type="entry name" value="Endonuclease/exonuclease/phosphatase"/>
    <property type="match status" value="1"/>
</dbReference>
<accession>A0ABM4UEJ2</accession>
<dbReference type="PANTHER" id="PTHR33116:SF86">
    <property type="entry name" value="REVERSE TRANSCRIPTASE DOMAIN-CONTAINING PROTEIN"/>
    <property type="match status" value="1"/>
</dbReference>
<reference evidence="3" key="1">
    <citation type="submission" date="2025-08" db="UniProtKB">
        <authorList>
            <consortium name="RefSeq"/>
        </authorList>
    </citation>
    <scope>IDENTIFICATION</scope>
    <source>
        <tissue evidence="3">Leaves</tissue>
    </source>
</reference>
<dbReference type="CDD" id="cd01650">
    <property type="entry name" value="RT_nLTR_like"/>
    <property type="match status" value="1"/>
</dbReference>
<dbReference type="InterPro" id="IPR043502">
    <property type="entry name" value="DNA/RNA_pol_sf"/>
</dbReference>
<keyword evidence="2" id="KW-1185">Reference proteome</keyword>
<evidence type="ECO:0000313" key="2">
    <source>
        <dbReference type="Proteomes" id="UP001652660"/>
    </source>
</evidence>
<dbReference type="Pfam" id="PF13966">
    <property type="entry name" value="zf-RVT"/>
    <property type="match status" value="1"/>
</dbReference>
<feature type="domain" description="Reverse transcriptase" evidence="1">
    <location>
        <begin position="478"/>
        <end position="760"/>
    </location>
</feature>
<dbReference type="GeneID" id="140006906"/>
<dbReference type="SUPFAM" id="SSF56219">
    <property type="entry name" value="DNase I-like"/>
    <property type="match status" value="1"/>
</dbReference>
<dbReference type="InterPro" id="IPR000477">
    <property type="entry name" value="RT_dom"/>
</dbReference>
<dbReference type="InterPro" id="IPR036691">
    <property type="entry name" value="Endo/exonu/phosph_ase_sf"/>
</dbReference>
<dbReference type="Pfam" id="PF00078">
    <property type="entry name" value="RVT_1"/>
    <property type="match status" value="1"/>
</dbReference>
<dbReference type="InterPro" id="IPR026960">
    <property type="entry name" value="RVT-Znf"/>
</dbReference>
<dbReference type="PANTHER" id="PTHR33116">
    <property type="entry name" value="REVERSE TRANSCRIPTASE ZINC-BINDING DOMAIN-CONTAINING PROTEIN-RELATED-RELATED"/>
    <property type="match status" value="1"/>
</dbReference>
<name>A0ABM4UEJ2_COFAR</name>
<dbReference type="InterPro" id="IPR002156">
    <property type="entry name" value="RNaseH_domain"/>
</dbReference>
<dbReference type="SUPFAM" id="SSF56672">
    <property type="entry name" value="DNA/RNA polymerases"/>
    <property type="match status" value="1"/>
</dbReference>
<dbReference type="RefSeq" id="XP_071905680.1">
    <property type="nucleotide sequence ID" value="XM_072049579.1"/>
</dbReference>
<dbReference type="Pfam" id="PF13456">
    <property type="entry name" value="RVT_3"/>
    <property type="match status" value="1"/>
</dbReference>
<evidence type="ECO:0000259" key="1">
    <source>
        <dbReference type="PROSITE" id="PS50878"/>
    </source>
</evidence>
<proteinExistence type="predicted"/>
<organism evidence="2 3">
    <name type="scientific">Coffea arabica</name>
    <name type="common">Arabian coffee</name>
    <dbReference type="NCBI Taxonomy" id="13443"/>
    <lineage>
        <taxon>Eukaryota</taxon>
        <taxon>Viridiplantae</taxon>
        <taxon>Streptophyta</taxon>
        <taxon>Embryophyta</taxon>
        <taxon>Tracheophyta</taxon>
        <taxon>Spermatophyta</taxon>
        <taxon>Magnoliopsida</taxon>
        <taxon>eudicotyledons</taxon>
        <taxon>Gunneridae</taxon>
        <taxon>Pentapetalae</taxon>
        <taxon>asterids</taxon>
        <taxon>lamiids</taxon>
        <taxon>Gentianales</taxon>
        <taxon>Rubiaceae</taxon>
        <taxon>Ixoroideae</taxon>
        <taxon>Gardenieae complex</taxon>
        <taxon>Bertiereae - Coffeeae clade</taxon>
        <taxon>Coffeeae</taxon>
        <taxon>Coffea</taxon>
    </lineage>
</organism>